<gene>
    <name evidence="1" type="ORF">OGAPHI_004011</name>
</gene>
<dbReference type="Proteomes" id="UP000769157">
    <property type="component" value="Unassembled WGS sequence"/>
</dbReference>
<organism evidence="1 2">
    <name type="scientific">Ogataea philodendri</name>
    <dbReference type="NCBI Taxonomy" id="1378263"/>
    <lineage>
        <taxon>Eukaryota</taxon>
        <taxon>Fungi</taxon>
        <taxon>Dikarya</taxon>
        <taxon>Ascomycota</taxon>
        <taxon>Saccharomycotina</taxon>
        <taxon>Pichiomycetes</taxon>
        <taxon>Pichiales</taxon>
        <taxon>Pichiaceae</taxon>
        <taxon>Ogataea</taxon>
    </lineage>
</organism>
<evidence type="ECO:0000313" key="2">
    <source>
        <dbReference type="Proteomes" id="UP000769157"/>
    </source>
</evidence>
<reference evidence="1" key="2">
    <citation type="submission" date="2021-01" db="EMBL/GenBank/DDBJ databases">
        <authorList>
            <person name="Schikora-Tamarit M.A."/>
        </authorList>
    </citation>
    <scope>NUCLEOTIDE SEQUENCE</scope>
    <source>
        <strain evidence="1">CBS6075</strain>
    </source>
</reference>
<dbReference type="OrthoDB" id="10612469at2759"/>
<comment type="caution">
    <text evidence="1">The sequence shown here is derived from an EMBL/GenBank/DDBJ whole genome shotgun (WGS) entry which is preliminary data.</text>
</comment>
<keyword evidence="2" id="KW-1185">Reference proteome</keyword>
<sequence>MSGVRCGLCGWYEAGKCYVVRINLGLQHSHGVGVADTSGVTLDTDNGVASRKDSKINSVLDTELESVLNVLDPVLLALLSIHEWIHASVQVAVSGRVRVSGDHDDRTVWSVLGAKSSGGSGGGEHNDSLGVLVKHRGGSSNGNGLWSRAWLGGEVSQLGERGVVWKSFLGDQTRVVHHGNGFQWVVTLCCLPRQHDTVSTVQNGVTNVRNLGSCWSWVVSHRLQHLGGTDNRLSSKVALGNHLFLHHKHLRSRNLDTQISSSNHNSVGLRENLVKVVHTLLVLDLGDDLDVLTFLAQDLSNLQNVVGRTDERSKHHVDLILDTESQVVLVLLGQSRQVHVGVWQVHTLVGTDLTGVDGNNLQSGVINNLQNLKRQNTIVNINNLTGLDDLGDVLVVDEHQLVITGVLVLDVCGENHLVVRTNWPVLVVHSTSGSDFRSLGVQSNSKRSTWIKLLGLSGIINHRLVVFVGTVREVHSHNVESGLSKLNKNLCIVGLWTNGTDNRGPSISFNRS</sequence>
<reference evidence="1" key="1">
    <citation type="journal article" date="2021" name="Open Biol.">
        <title>Shared evolutionary footprints suggest mitochondrial oxidative damage underlies multiple complex I losses in fungi.</title>
        <authorList>
            <person name="Schikora-Tamarit M.A."/>
            <person name="Marcet-Houben M."/>
            <person name="Nosek J."/>
            <person name="Gabaldon T."/>
        </authorList>
    </citation>
    <scope>NUCLEOTIDE SEQUENCE</scope>
    <source>
        <strain evidence="1">CBS6075</strain>
    </source>
</reference>
<protein>
    <submittedName>
        <fullName evidence="1">Uncharacterized protein</fullName>
    </submittedName>
</protein>
<name>A0A9P8T4D3_9ASCO</name>
<proteinExistence type="predicted"/>
<dbReference type="GeneID" id="70235976"/>
<accession>A0A9P8T4D3</accession>
<dbReference type="AlphaFoldDB" id="A0A9P8T4D3"/>
<dbReference type="EMBL" id="JAEUBE010000295">
    <property type="protein sequence ID" value="KAH3665823.1"/>
    <property type="molecule type" value="Genomic_DNA"/>
</dbReference>
<evidence type="ECO:0000313" key="1">
    <source>
        <dbReference type="EMBL" id="KAH3665823.1"/>
    </source>
</evidence>
<dbReference type="RefSeq" id="XP_046061027.1">
    <property type="nucleotide sequence ID" value="XM_046205044.1"/>
</dbReference>